<evidence type="ECO:0000256" key="1">
    <source>
        <dbReference type="SAM" id="MobiDB-lite"/>
    </source>
</evidence>
<proteinExistence type="predicted"/>
<name>A0AAE4S9A8_9EURY</name>
<dbReference type="Proteomes" id="UP001273136">
    <property type="component" value="Unassembled WGS sequence"/>
</dbReference>
<gene>
    <name evidence="2" type="ORF">McpAg1_01550</name>
</gene>
<evidence type="ECO:0000313" key="2">
    <source>
        <dbReference type="EMBL" id="MDV0440976.1"/>
    </source>
</evidence>
<dbReference type="AlphaFoldDB" id="A0AAE4S9A8"/>
<reference evidence="2" key="1">
    <citation type="submission" date="2023-06" db="EMBL/GenBank/DDBJ databases">
        <title>Genome sequence of Methancorpusculaceae sp. Ag1.</title>
        <authorList>
            <person name="Protasov E."/>
            <person name="Platt K."/>
            <person name="Poehlein A."/>
            <person name="Daniel R."/>
            <person name="Brune A."/>
        </authorList>
    </citation>
    <scope>NUCLEOTIDE SEQUENCE</scope>
    <source>
        <strain evidence="2">Ag1</strain>
    </source>
</reference>
<organism evidence="2 3">
    <name type="scientific">Methanorbis furvi</name>
    <dbReference type="NCBI Taxonomy" id="3028299"/>
    <lineage>
        <taxon>Archaea</taxon>
        <taxon>Methanobacteriati</taxon>
        <taxon>Methanobacteriota</taxon>
        <taxon>Stenosarchaea group</taxon>
        <taxon>Methanomicrobia</taxon>
        <taxon>Methanomicrobiales</taxon>
        <taxon>Methanocorpusculaceae</taxon>
        <taxon>Methanorbis</taxon>
    </lineage>
</organism>
<evidence type="ECO:0000313" key="3">
    <source>
        <dbReference type="Proteomes" id="UP001273136"/>
    </source>
</evidence>
<comment type="caution">
    <text evidence="2">The sequence shown here is derived from an EMBL/GenBank/DDBJ whole genome shotgun (WGS) entry which is preliminary data.</text>
</comment>
<keyword evidence="3" id="KW-1185">Reference proteome</keyword>
<feature type="region of interest" description="Disordered" evidence="1">
    <location>
        <begin position="1"/>
        <end position="36"/>
    </location>
</feature>
<accession>A0AAE4S9A8</accession>
<dbReference type="EMBL" id="JAWDKA010000001">
    <property type="protein sequence ID" value="MDV0440976.1"/>
    <property type="molecule type" value="Genomic_DNA"/>
</dbReference>
<protein>
    <submittedName>
        <fullName evidence="2">Uncharacterized protein</fullName>
    </submittedName>
</protein>
<sequence length="326" mass="34132">MPVINNPYVNPVDLNNTAPKVHGSQHKKGGSDPLTPADIGAAAENHTHNVSGLAVAWQDVTSKPNTFPATLHAATHGQGGGDLLALDASQITSGTVPLARLPHGCLERLVIVQDDTARFALTTAEIQEGDTVKVVATSTMYFVVDETKLNSPDGYVAYTAGAASAVDWSAITGKPTTFKPETHSHDDVTVLKFCGVPLVVKTDLTALSVAAYSSPQTSGMVSASGTFFTLFTVDAFSTSNVVVRVPYRITSAGTVSLSGGGISVSNNHSSASEGTLTLTIPVGVKIGSIVLKMTRDSSVNSSSGYYYYSHPALTIPRFRLSFAELF</sequence>
<dbReference type="RefSeq" id="WP_338093372.1">
    <property type="nucleotide sequence ID" value="NZ_JAWDKA010000001.1"/>
</dbReference>